<keyword evidence="3" id="KW-1185">Reference proteome</keyword>
<feature type="compositionally biased region" description="Polar residues" evidence="1">
    <location>
        <begin position="232"/>
        <end position="247"/>
    </location>
</feature>
<dbReference type="EMBL" id="FNHS01000002">
    <property type="protein sequence ID" value="SDM53216.1"/>
    <property type="molecule type" value="Genomic_DNA"/>
</dbReference>
<reference evidence="3" key="1">
    <citation type="submission" date="2016-10" db="EMBL/GenBank/DDBJ databases">
        <authorList>
            <person name="Varghese N."/>
            <person name="Submissions S."/>
        </authorList>
    </citation>
    <scope>NUCLEOTIDE SEQUENCE [LARGE SCALE GENOMIC DNA]</scope>
    <source>
        <strain evidence="3">BL47</strain>
    </source>
</reference>
<evidence type="ECO:0000256" key="1">
    <source>
        <dbReference type="SAM" id="MobiDB-lite"/>
    </source>
</evidence>
<dbReference type="AlphaFoldDB" id="A0A1G9TZW7"/>
<accession>A0A1G9TZW7</accession>
<proteinExistence type="predicted"/>
<dbReference type="Proteomes" id="UP000198704">
    <property type="component" value="Unassembled WGS sequence"/>
</dbReference>
<protein>
    <submittedName>
        <fullName evidence="2">Uncharacterized protein</fullName>
    </submittedName>
</protein>
<feature type="region of interest" description="Disordered" evidence="1">
    <location>
        <begin position="211"/>
        <end position="273"/>
    </location>
</feature>
<feature type="region of interest" description="Disordered" evidence="1">
    <location>
        <begin position="158"/>
        <end position="182"/>
    </location>
</feature>
<gene>
    <name evidence="2" type="ORF">SAMN05216360_102359</name>
</gene>
<evidence type="ECO:0000313" key="3">
    <source>
        <dbReference type="Proteomes" id="UP000198704"/>
    </source>
</evidence>
<evidence type="ECO:0000313" key="2">
    <source>
        <dbReference type="EMBL" id="SDM53216.1"/>
    </source>
</evidence>
<sequence>MDVGPSLVADGEATKLGELRQRALDDPPATSQPLTALDPAPGDAGLDAAAGQRLTTAAVVVGLVGVQLRGTLARRSPARADRRDGIRDRLQHSAVMDVRPRQLQSERDALRIGDDVALRARLAPVSRVRARRRAPLLAAIEALSRDARLKSMPFWRPSRSSSSYCRRSHTPAFCQSRKRRQQVIPEPQPISRGSNSHGVSELSTNRIPVSAARSEVGGRPPLGLARSGGSSGVISANRPSGRSSIAISAQRAKPGFVEGSKAGRCKSGNVLSL</sequence>
<dbReference type="STRING" id="582672.SAMN05216360_102359"/>
<organism evidence="2 3">
    <name type="scientific">Methylobacterium phyllostachyos</name>
    <dbReference type="NCBI Taxonomy" id="582672"/>
    <lineage>
        <taxon>Bacteria</taxon>
        <taxon>Pseudomonadati</taxon>
        <taxon>Pseudomonadota</taxon>
        <taxon>Alphaproteobacteria</taxon>
        <taxon>Hyphomicrobiales</taxon>
        <taxon>Methylobacteriaceae</taxon>
        <taxon>Methylobacterium</taxon>
    </lineage>
</organism>
<name>A0A1G9TZW7_9HYPH</name>
<feature type="region of interest" description="Disordered" evidence="1">
    <location>
        <begin position="22"/>
        <end position="43"/>
    </location>
</feature>